<dbReference type="InterPro" id="IPR058540">
    <property type="entry name" value="Ig_TPPC8_3rd"/>
</dbReference>
<feature type="domain" description="TPPC8 second Ig-like" evidence="3">
    <location>
        <begin position="892"/>
        <end position="1011"/>
    </location>
</feature>
<keyword evidence="7" id="KW-1185">Reference proteome</keyword>
<dbReference type="Pfam" id="PF24542">
    <property type="entry name" value="Ig_TPPC8_C"/>
    <property type="match status" value="1"/>
</dbReference>
<feature type="compositionally biased region" description="Low complexity" evidence="1">
    <location>
        <begin position="387"/>
        <end position="401"/>
    </location>
</feature>
<dbReference type="SUPFAM" id="SSF48452">
    <property type="entry name" value="TPR-like"/>
    <property type="match status" value="1"/>
</dbReference>
<accession>A0A8S1CMG4</accession>
<dbReference type="PANTHER" id="PTHR12975:SF6">
    <property type="entry name" value="TRAFFICKING PROTEIN PARTICLE COMPLEX SUBUNIT 8"/>
    <property type="match status" value="1"/>
</dbReference>
<dbReference type="Pfam" id="PF24545">
    <property type="entry name" value="Ig_TPPC8_1st"/>
    <property type="match status" value="1"/>
</dbReference>
<dbReference type="InterPro" id="IPR024420">
    <property type="entry name" value="TRAPP_III_complex_Trs85"/>
</dbReference>
<dbReference type="Pfam" id="PF12739">
    <property type="entry name" value="TRAPPC-Trs85"/>
    <property type="match status" value="1"/>
</dbReference>
<organism evidence="6 7">
    <name type="scientific">Cloeon dipterum</name>
    <dbReference type="NCBI Taxonomy" id="197152"/>
    <lineage>
        <taxon>Eukaryota</taxon>
        <taxon>Metazoa</taxon>
        <taxon>Ecdysozoa</taxon>
        <taxon>Arthropoda</taxon>
        <taxon>Hexapoda</taxon>
        <taxon>Insecta</taxon>
        <taxon>Pterygota</taxon>
        <taxon>Palaeoptera</taxon>
        <taxon>Ephemeroptera</taxon>
        <taxon>Pisciforma</taxon>
        <taxon>Baetidae</taxon>
        <taxon>Cloeon</taxon>
    </lineage>
</organism>
<reference evidence="6 7" key="1">
    <citation type="submission" date="2020-04" db="EMBL/GenBank/DDBJ databases">
        <authorList>
            <person name="Alioto T."/>
            <person name="Alioto T."/>
            <person name="Gomez Garrido J."/>
        </authorList>
    </citation>
    <scope>NUCLEOTIDE SEQUENCE [LARGE SCALE GENOMIC DNA]</scope>
</reference>
<evidence type="ECO:0000259" key="4">
    <source>
        <dbReference type="Pfam" id="PF24545"/>
    </source>
</evidence>
<evidence type="ECO:0000256" key="1">
    <source>
        <dbReference type="SAM" id="MobiDB-lite"/>
    </source>
</evidence>
<feature type="domain" description="TPPC8 first Ig-like" evidence="4">
    <location>
        <begin position="690"/>
        <end position="890"/>
    </location>
</feature>
<dbReference type="Proteomes" id="UP000494165">
    <property type="component" value="Unassembled WGS sequence"/>
</dbReference>
<feature type="domain" description="TPPC8 C-terminal Ig-like" evidence="2">
    <location>
        <begin position="1226"/>
        <end position="1329"/>
    </location>
</feature>
<sequence>MTTSKQPVMELIHSAFPPLVAALVSPLAEDACKRNNLNFVEMLQPFCTLPGDAHIRDPSGALLSVRPGLRMCLQYASWEPPAPPLARKWLNEAASLHPNPNDIITVEAGNQTVEMPAKTPWFEAWRNVFLQVQYPSDHEFLKHYLACIIVVSSEDPDPVACVQSLWSACTANSGNNPHQLPKWFFSPALQYHVLLHDASSPTADTSKAEQHFARLKAQFGDSYCTLLPINTESNLMDDDKSPPADPWAQYVMASARCPQPPGILNSPGARTPNALEEAQEVNEETIPHPLSPDAPDSPGMPPIMKEINSYNEQPVLAGVRGKHLSAEDREKLRQLIPDFATRVLLPYAEKQIHTLTELVIARKGLSRSLFSATKRWFGSSSKPGTTASSPQSSPASQSYSADSAERGLRRLGDLSFLLGLPQLSFPAYHALKRDLAADQAWLMLAGALEMAALSAFLLPEQPPTSPKRAQEYMEEAIDTYLKFCKLPQFATRAALLSSEILKSRGLMGEAAQQLIKLTSEDSDLRSALLLEQAAYCFFGSHKLQKLARKYGFHMVLAGHRFNKAGLRPHALRCYQQALQIFEGKHWGLAEDHILFTVGRQSAFLRKLPEARDSFAKLLCSGSQQASAQQAVFLREYLQTVQGLLAIDKETGIPIMPVPIVDCKNLQTLLGTPSEVQVQADVAFVSGTTFDSKLDGEEKVVWEKLEEQLVTEARLGQTFVFKPILQLLTPKSNNSTKPNAVINEHLAVQLTVTNPLQIPIVFTSVRLVWKFSPEGQPGTEISNETAKEQNSVDTQTLPLLTLDAGASQKIVLCVIPRQVGELSITAVAFDLCGPAPVSSDQQPIAVTGKIPLSVKGERLKGKDNPDYRLTITIKSPMPLLQARLEGLGSKLMCGETKRIGVLLRNSGPQPLKNLLVSISPPDAQCLALPVGSKPPQSPLSNLGPQQQGYRVGTLTVSAEPKVLRIPLPGDVLGPNQEASIDIWIKAPMTRGSLKLHLMMYYEGMENNRYRTLQHSWRVMLNNPVSITAQVVRSSCPTINGEQARSESLNLALQIAHMSSLESENSESDLKDSLSIQQIAVVSKHWHLGPMVISPKDCKLKPSEACHLLFKVLRSADTCEDKKYIYSHSGVGTSLNSQFTSWPTLIFLIKEFLATNTSTAESKLDLTLLLKWRVFTGKEIHEGQHQLSILDLGTTKTWPQYGDSPMPPIPVLSPPPEISPELATAQSLVCFSLQHTASVMHDFKEMCFCVIPVKIHLQNCSDLSLHVIVSSNEAPSGGILRSTQLYSPHAGSGFCYLGPSRRIITLAPRASANVDLKAALPRPGTYDLSRRLAVISGELGKIETSLQTWKCPSPLIVSQKI</sequence>
<dbReference type="Pfam" id="PF24546">
    <property type="entry name" value="Ig_TPPC8_3rd"/>
    <property type="match status" value="1"/>
</dbReference>
<evidence type="ECO:0000259" key="5">
    <source>
        <dbReference type="Pfam" id="PF24546"/>
    </source>
</evidence>
<protein>
    <recommendedName>
        <fullName evidence="8">Trafficking protein particle complex subunit 8</fullName>
    </recommendedName>
</protein>
<dbReference type="InterPro" id="IPR058538">
    <property type="entry name" value="Ig_TPPC8_2nd"/>
</dbReference>
<proteinExistence type="predicted"/>
<feature type="domain" description="TPPC8 third Ig-like" evidence="5">
    <location>
        <begin position="1014"/>
        <end position="1185"/>
    </location>
</feature>
<gene>
    <name evidence="6" type="ORF">CLODIP_2_CD04441</name>
</gene>
<evidence type="ECO:0008006" key="8">
    <source>
        <dbReference type="Google" id="ProtNLM"/>
    </source>
</evidence>
<dbReference type="PANTHER" id="PTHR12975">
    <property type="entry name" value="TRANSPORT PROTEIN TRAPP"/>
    <property type="match status" value="1"/>
</dbReference>
<evidence type="ECO:0000313" key="7">
    <source>
        <dbReference type="Proteomes" id="UP000494165"/>
    </source>
</evidence>
<evidence type="ECO:0000259" key="2">
    <source>
        <dbReference type="Pfam" id="PF24542"/>
    </source>
</evidence>
<dbReference type="OrthoDB" id="203724at2759"/>
<dbReference type="InterPro" id="IPR058541">
    <property type="entry name" value="Ig_TPPC8_1st"/>
</dbReference>
<dbReference type="Pfam" id="PF24544">
    <property type="entry name" value="Ig_TPPC8_2nd"/>
    <property type="match status" value="1"/>
</dbReference>
<dbReference type="GO" id="GO:1990072">
    <property type="term" value="C:TRAPPIII protein complex"/>
    <property type="evidence" value="ECO:0007669"/>
    <property type="project" value="TreeGrafter"/>
</dbReference>
<name>A0A8S1CMG4_9INSE</name>
<comment type="caution">
    <text evidence="6">The sequence shown here is derived from an EMBL/GenBank/DDBJ whole genome shotgun (WGS) entry which is preliminary data.</text>
</comment>
<dbReference type="InterPro" id="IPR011990">
    <property type="entry name" value="TPR-like_helical_dom_sf"/>
</dbReference>
<evidence type="ECO:0000313" key="6">
    <source>
        <dbReference type="EMBL" id="CAB3370693.1"/>
    </source>
</evidence>
<dbReference type="EMBL" id="CADEPI010000054">
    <property type="protein sequence ID" value="CAB3370693.1"/>
    <property type="molecule type" value="Genomic_DNA"/>
</dbReference>
<dbReference type="InterPro" id="IPR057651">
    <property type="entry name" value="Ig_TPPC8_C"/>
</dbReference>
<feature type="region of interest" description="Disordered" evidence="1">
    <location>
        <begin position="378"/>
        <end position="401"/>
    </location>
</feature>
<evidence type="ECO:0000259" key="3">
    <source>
        <dbReference type="Pfam" id="PF24544"/>
    </source>
</evidence>